<dbReference type="SMART" id="SM00382">
    <property type="entry name" value="AAA"/>
    <property type="match status" value="1"/>
</dbReference>
<dbReference type="InterPro" id="IPR003593">
    <property type="entry name" value="AAA+_ATPase"/>
</dbReference>
<keyword evidence="4" id="KW-0547">Nucleotide-binding</keyword>
<evidence type="ECO:0000313" key="8">
    <source>
        <dbReference type="Proteomes" id="UP000270342"/>
    </source>
</evidence>
<dbReference type="Gene3D" id="3.40.50.300">
    <property type="entry name" value="P-loop containing nucleotide triphosphate hydrolases"/>
    <property type="match status" value="1"/>
</dbReference>
<keyword evidence="2" id="KW-1003">Cell membrane</keyword>
<keyword evidence="1" id="KW-0813">Transport</keyword>
<proteinExistence type="predicted"/>
<sequence>MSYLDASLGTARPALRLNRVNLAFGGLQVLRDVSFTLYEGEVLALIGPNGAGKSALLNCIGGIYTAAAGSEIVLGETRIDPLASHRIARLGIGRTFQGLKLVRERSVLDNILLGWTPLFSLSALGSLVFPVRARFEERSARQRAHAIAELCGLEDALHTPVADLPLGVLRRVDLARALVREPRILLLDEPASGLSHDERPLIGEMVRIARSRKGLSVLWIEHDLDLVLSQAQRAIVLHHGAVVAADDLRREGARARLLDAYRRGAPQQTAESGAA</sequence>
<keyword evidence="8" id="KW-1185">Reference proteome</keyword>
<dbReference type="GO" id="GO:0005886">
    <property type="term" value="C:plasma membrane"/>
    <property type="evidence" value="ECO:0007669"/>
    <property type="project" value="TreeGrafter"/>
</dbReference>
<keyword evidence="3" id="KW-0997">Cell inner membrane</keyword>
<feature type="domain" description="ABC transporter" evidence="6">
    <location>
        <begin position="15"/>
        <end position="264"/>
    </location>
</feature>
<dbReference type="PANTHER" id="PTHR45772">
    <property type="entry name" value="CONSERVED COMPONENT OF ABC TRANSPORTER FOR NATURAL AMINO ACIDS-RELATED"/>
    <property type="match status" value="1"/>
</dbReference>
<protein>
    <submittedName>
        <fullName evidence="7">ATP-binding cassette domain-containing protein</fullName>
    </submittedName>
</protein>
<dbReference type="Pfam" id="PF00005">
    <property type="entry name" value="ABC_tran"/>
    <property type="match status" value="1"/>
</dbReference>
<dbReference type="RefSeq" id="WP_121087829.1">
    <property type="nucleotide sequence ID" value="NZ_RBZU01000006.1"/>
</dbReference>
<organism evidence="7 8">
    <name type="scientific">Pararobbsia silviterrae</name>
    <dbReference type="NCBI Taxonomy" id="1792498"/>
    <lineage>
        <taxon>Bacteria</taxon>
        <taxon>Pseudomonadati</taxon>
        <taxon>Pseudomonadota</taxon>
        <taxon>Betaproteobacteria</taxon>
        <taxon>Burkholderiales</taxon>
        <taxon>Burkholderiaceae</taxon>
        <taxon>Pararobbsia</taxon>
    </lineage>
</organism>
<dbReference type="EMBL" id="RBZU01000006">
    <property type="protein sequence ID" value="RKP53754.1"/>
    <property type="molecule type" value="Genomic_DNA"/>
</dbReference>
<evidence type="ECO:0000256" key="1">
    <source>
        <dbReference type="ARBA" id="ARBA00022448"/>
    </source>
</evidence>
<dbReference type="OrthoDB" id="8998026at2"/>
<name>A0A494XV90_9BURK</name>
<dbReference type="InterPro" id="IPR003439">
    <property type="entry name" value="ABC_transporter-like_ATP-bd"/>
</dbReference>
<comment type="caution">
    <text evidence="7">The sequence shown here is derived from an EMBL/GenBank/DDBJ whole genome shotgun (WGS) entry which is preliminary data.</text>
</comment>
<dbReference type="GO" id="GO:0016887">
    <property type="term" value="F:ATP hydrolysis activity"/>
    <property type="evidence" value="ECO:0007669"/>
    <property type="project" value="InterPro"/>
</dbReference>
<dbReference type="Proteomes" id="UP000270342">
    <property type="component" value="Unassembled WGS sequence"/>
</dbReference>
<gene>
    <name evidence="7" type="ORF">D7S86_15970</name>
</gene>
<dbReference type="GO" id="GO:0005524">
    <property type="term" value="F:ATP binding"/>
    <property type="evidence" value="ECO:0007669"/>
    <property type="project" value="UniProtKB-KW"/>
</dbReference>
<reference evidence="7 8" key="1">
    <citation type="submission" date="2018-10" db="EMBL/GenBank/DDBJ databases">
        <title>Robbsia sp. DHC34, isolated from soil.</title>
        <authorList>
            <person name="Gao Z.-H."/>
            <person name="Qiu L.-H."/>
        </authorList>
    </citation>
    <scope>NUCLEOTIDE SEQUENCE [LARGE SCALE GENOMIC DNA]</scope>
    <source>
        <strain evidence="7 8">DHC34</strain>
    </source>
</reference>
<dbReference type="PROSITE" id="PS50893">
    <property type="entry name" value="ABC_TRANSPORTER_2"/>
    <property type="match status" value="1"/>
</dbReference>
<evidence type="ECO:0000256" key="2">
    <source>
        <dbReference type="ARBA" id="ARBA00022475"/>
    </source>
</evidence>
<evidence type="ECO:0000256" key="4">
    <source>
        <dbReference type="ARBA" id="ARBA00022741"/>
    </source>
</evidence>
<keyword evidence="5 7" id="KW-0067">ATP-binding</keyword>
<dbReference type="AlphaFoldDB" id="A0A494XV90"/>
<keyword evidence="3" id="KW-0472">Membrane</keyword>
<evidence type="ECO:0000256" key="3">
    <source>
        <dbReference type="ARBA" id="ARBA00022519"/>
    </source>
</evidence>
<dbReference type="InterPro" id="IPR027417">
    <property type="entry name" value="P-loop_NTPase"/>
</dbReference>
<evidence type="ECO:0000313" key="7">
    <source>
        <dbReference type="EMBL" id="RKP53754.1"/>
    </source>
</evidence>
<evidence type="ECO:0000256" key="5">
    <source>
        <dbReference type="ARBA" id="ARBA00022840"/>
    </source>
</evidence>
<evidence type="ECO:0000259" key="6">
    <source>
        <dbReference type="PROSITE" id="PS50893"/>
    </source>
</evidence>
<accession>A0A494XV90</accession>
<dbReference type="SUPFAM" id="SSF52540">
    <property type="entry name" value="P-loop containing nucleoside triphosphate hydrolases"/>
    <property type="match status" value="1"/>
</dbReference>
<dbReference type="InterPro" id="IPR051120">
    <property type="entry name" value="ABC_AA/LPS_Transport"/>
</dbReference>